<feature type="region of interest" description="Disordered" evidence="1">
    <location>
        <begin position="189"/>
        <end position="243"/>
    </location>
</feature>
<dbReference type="Proteomes" id="UP000747110">
    <property type="component" value="Unassembled WGS sequence"/>
</dbReference>
<feature type="compositionally biased region" description="Low complexity" evidence="1">
    <location>
        <begin position="391"/>
        <end position="403"/>
    </location>
</feature>
<feature type="transmembrane region" description="Helical" evidence="2">
    <location>
        <begin position="1203"/>
        <end position="1225"/>
    </location>
</feature>
<feature type="compositionally biased region" description="Polar residues" evidence="1">
    <location>
        <begin position="200"/>
        <end position="210"/>
    </location>
</feature>
<sequence>MLVVETLVALVEHSLLYEPTPVPVFQLVLNSVGAGPGTSRSAIADVLAESAASSIVRHIPCVPPNVPSETILEELAAWAGLGAGAGGGVGGEEQRGSHWATSFAGGGSALTGFGLSRVVPLDPLVVFLAVAGSGSLEERIHSAFWTLDRDGTGYLTLEQLLRLNGLLVAVAAAGRLILGQPPLPRGLTSEPSLLGVRGGTSPNPSPASTIPGQLLRPQQQQQPGMAPMDAGALPRGTDGGTAASAATLQPQQTVPTQGPAAAVASAAASGSTVAASGDGSRALLDAALISAFHEHCLPAEGRGAPPARLTADRLALVVQSAVEYITMAVVHHATAPHVLSGDNSYGHHLRSGFQGHYPSNHHYPHISRRSFGASGAAAAVHAGAHARINAGQHTRTSSQSHHSLQPSYHHQRHHSSNSNTPHVGGPAPPPPLPPPARLQRPLTTSAAAIAGGRGSSGGYSPSQRQYNMGQCAAPFQSSLPNSHSEVSLDRGSTNQLSCVAAGNGLSYSDAALDPNLNPNLVHFLSGNGVGAAAPADGGVTPVTRGHVTSDVLKQNSDVLRRHLSSVAVTATASSSALIMGSKSPPTNVGARLTATATTATVATSWMGGWTWRRAERGAPSPLGRAGTSGQCPLAADGNLATREAPQQPGSWLASSFWAATSYIGGAMWGFGRPAATEGRSVPAAAAGAGSNGGTEGLVRGPNLVGPATVEMTGSQPLSVTRPVPAGLTEPLPLLATPLATLTRGPTASAPSVAAAAAAPVSSPARGSPLGRVCEHTDVSDLPEQQPTIRYANATSSAAAAGGVTPSSVGMGRRTCNNPLVGLPVIPAESSSNGDRKPTDPVTRNHSNGASGGGGLDVGRAAAVDMSALFATDAGPALLADFSEAEKPALGGGNGGSVKGSAGGAGSGNGNAAGGGGGGGGVTYSNRSVSGLLTKWRRASKSVAAAGDAQGSPGQVTAGGTPAVQSAGSGGVAADQNQGHDGTVVDEGSNGGGRRRTHPAFGSGGGTGGGDGSVHGGGAAALQRAAGLDTHLLFSSMAHAPHSIEEAASRAEQAAKVEAAAAFTRGGAAAATAGGAGGIGGGREAATAPTGAAGGAGGGGGGTVLPPLQRAIRSSVQQAGVKLFLHCGMCLLAIIALLLLDAALVAWIYLDRKQRLSRSLIIVAATNTGLVLLVLLISIVRSFMADRASALEVAAARQAARGGAAAGGTAGGAGGVLGFLLSNFVTPTLQTMGIMRGHEEAAAGRATGPGTQGGPHGSGGHEGGGWGTRLRVLWTTIGRVAGFDNTDDHGSGNDAAGAGGPGPGGHHGLPHGGSSLTGPQYAASHAAFDLEARAGGGPAGVMRVAGGAGIPGVSTGHGLGGGGSSGSGQLGSSPYAPDGTRRSLGLGTGGSPFTSLATGTPEAGAMMGPEAMGMGMSTSGAGGPPGSGGTPGSGGGGALAPGGGAYTGGTAARERTRGSALPATYYSSVPTMQRVEAAYPAL</sequence>
<protein>
    <submittedName>
        <fullName evidence="3">Uncharacterized protein</fullName>
    </submittedName>
</protein>
<feature type="region of interest" description="Disordered" evidence="1">
    <location>
        <begin position="943"/>
        <end position="1017"/>
    </location>
</feature>
<feature type="compositionally biased region" description="Gly residues" evidence="1">
    <location>
        <begin position="1354"/>
        <end position="1368"/>
    </location>
</feature>
<proteinExistence type="predicted"/>
<accession>A0A8J4FG34</accession>
<name>A0A8J4FG34_9CHLO</name>
<dbReference type="EMBL" id="BNCP01000001">
    <property type="protein sequence ID" value="GIL69415.1"/>
    <property type="molecule type" value="Genomic_DNA"/>
</dbReference>
<feature type="compositionally biased region" description="Gly residues" evidence="1">
    <location>
        <begin position="1296"/>
        <end position="1310"/>
    </location>
</feature>
<feature type="transmembrane region" description="Helical" evidence="2">
    <location>
        <begin position="1122"/>
        <end position="1147"/>
    </location>
</feature>
<evidence type="ECO:0000256" key="1">
    <source>
        <dbReference type="SAM" id="MobiDB-lite"/>
    </source>
</evidence>
<feature type="region of interest" description="Disordered" evidence="1">
    <location>
        <begin position="1283"/>
        <end position="1319"/>
    </location>
</feature>
<evidence type="ECO:0000256" key="2">
    <source>
        <dbReference type="SAM" id="Phobius"/>
    </source>
</evidence>
<organism evidence="3 4">
    <name type="scientific">Volvox reticuliferus</name>
    <dbReference type="NCBI Taxonomy" id="1737510"/>
    <lineage>
        <taxon>Eukaryota</taxon>
        <taxon>Viridiplantae</taxon>
        <taxon>Chlorophyta</taxon>
        <taxon>core chlorophytes</taxon>
        <taxon>Chlorophyceae</taxon>
        <taxon>CS clade</taxon>
        <taxon>Chlamydomonadales</taxon>
        <taxon>Volvocaceae</taxon>
        <taxon>Volvox</taxon>
    </lineage>
</organism>
<evidence type="ECO:0000313" key="3">
    <source>
        <dbReference type="EMBL" id="GIL69415.1"/>
    </source>
</evidence>
<feature type="compositionally biased region" description="Low complexity" evidence="1">
    <location>
        <begin position="211"/>
        <end position="224"/>
    </location>
</feature>
<keyword evidence="2" id="KW-0472">Membrane</keyword>
<feature type="compositionally biased region" description="Gly residues" evidence="1">
    <location>
        <begin position="1249"/>
        <end position="1264"/>
    </location>
</feature>
<feature type="compositionally biased region" description="Pro residues" evidence="1">
    <location>
        <begin position="426"/>
        <end position="436"/>
    </location>
</feature>
<gene>
    <name evidence="3" type="ORF">Vretifemale_361</name>
</gene>
<feature type="region of interest" description="Disordered" evidence="1">
    <location>
        <begin position="1241"/>
        <end position="1264"/>
    </location>
</feature>
<feature type="region of interest" description="Disordered" evidence="1">
    <location>
        <begin position="1416"/>
        <end position="1461"/>
    </location>
</feature>
<feature type="region of interest" description="Disordered" evidence="1">
    <location>
        <begin position="1354"/>
        <end position="1402"/>
    </location>
</feature>
<keyword evidence="4" id="KW-1185">Reference proteome</keyword>
<keyword evidence="2" id="KW-1133">Transmembrane helix</keyword>
<dbReference type="OrthoDB" id="551941at2759"/>
<feature type="region of interest" description="Disordered" evidence="1">
    <location>
        <begin position="824"/>
        <end position="854"/>
    </location>
</feature>
<feature type="region of interest" description="Disordered" evidence="1">
    <location>
        <begin position="391"/>
        <end position="439"/>
    </location>
</feature>
<feature type="compositionally biased region" description="Gly residues" evidence="1">
    <location>
        <begin position="1419"/>
        <end position="1446"/>
    </location>
</feature>
<keyword evidence="2" id="KW-0812">Transmembrane</keyword>
<feature type="compositionally biased region" description="Gly residues" evidence="1">
    <location>
        <begin position="1001"/>
        <end position="1017"/>
    </location>
</feature>
<feature type="transmembrane region" description="Helical" evidence="2">
    <location>
        <begin position="1159"/>
        <end position="1183"/>
    </location>
</feature>
<comment type="caution">
    <text evidence="3">The sequence shown here is derived from an EMBL/GenBank/DDBJ whole genome shotgun (WGS) entry which is preliminary data.</text>
</comment>
<evidence type="ECO:0000313" key="4">
    <source>
        <dbReference type="Proteomes" id="UP000747110"/>
    </source>
</evidence>
<reference evidence="3" key="1">
    <citation type="journal article" date="2021" name="Proc. Natl. Acad. Sci. U.S.A.">
        <title>Three genomes in the algal genus Volvox reveal the fate of a haploid sex-determining region after a transition to homothallism.</title>
        <authorList>
            <person name="Yamamoto K."/>
            <person name="Hamaji T."/>
            <person name="Kawai-Toyooka H."/>
            <person name="Matsuzaki R."/>
            <person name="Takahashi F."/>
            <person name="Nishimura Y."/>
            <person name="Kawachi M."/>
            <person name="Noguchi H."/>
            <person name="Minakuchi Y."/>
            <person name="Umen J.G."/>
            <person name="Toyoda A."/>
            <person name="Nozaki H."/>
        </authorList>
    </citation>
    <scope>NUCLEOTIDE SEQUENCE</scope>
    <source>
        <strain evidence="3">NIES-3786</strain>
    </source>
</reference>